<feature type="repeat" description="WD" evidence="3">
    <location>
        <begin position="245"/>
        <end position="278"/>
    </location>
</feature>
<feature type="region of interest" description="Disordered" evidence="4">
    <location>
        <begin position="116"/>
        <end position="169"/>
    </location>
</feature>
<feature type="compositionally biased region" description="Polar residues" evidence="4">
    <location>
        <begin position="556"/>
        <end position="573"/>
    </location>
</feature>
<dbReference type="Pfam" id="PF00400">
    <property type="entry name" value="WD40"/>
    <property type="match status" value="3"/>
</dbReference>
<feature type="compositionally biased region" description="Low complexity" evidence="4">
    <location>
        <begin position="989"/>
        <end position="1001"/>
    </location>
</feature>
<dbReference type="STRING" id="5288.A0A5C5G1N1"/>
<dbReference type="GO" id="GO:0043130">
    <property type="term" value="F:ubiquitin binding"/>
    <property type="evidence" value="ECO:0007669"/>
    <property type="project" value="TreeGrafter"/>
</dbReference>
<feature type="repeat" description="WD" evidence="3">
    <location>
        <begin position="332"/>
        <end position="373"/>
    </location>
</feature>
<dbReference type="InterPro" id="IPR001680">
    <property type="entry name" value="WD40_rpt"/>
</dbReference>
<gene>
    <name evidence="5" type="ORF">DMC30DRAFT_181799</name>
</gene>
<keyword evidence="2" id="KW-0677">Repeat</keyword>
<dbReference type="Proteomes" id="UP000311382">
    <property type="component" value="Unassembled WGS sequence"/>
</dbReference>
<dbReference type="PROSITE" id="PS00678">
    <property type="entry name" value="WD_REPEATS_1"/>
    <property type="match status" value="1"/>
</dbReference>
<dbReference type="InterPro" id="IPR051246">
    <property type="entry name" value="WDR48"/>
</dbReference>
<feature type="compositionally biased region" description="Polar residues" evidence="4">
    <location>
        <begin position="149"/>
        <end position="166"/>
    </location>
</feature>
<feature type="repeat" description="WD" evidence="3">
    <location>
        <begin position="290"/>
        <end position="331"/>
    </location>
</feature>
<dbReference type="PANTHER" id="PTHR19862">
    <property type="entry name" value="WD REPEAT-CONTAINING PROTEIN 48"/>
    <property type="match status" value="1"/>
</dbReference>
<dbReference type="PROSITE" id="PS50082">
    <property type="entry name" value="WD_REPEATS_2"/>
    <property type="match status" value="4"/>
</dbReference>
<feature type="region of interest" description="Disordered" evidence="4">
    <location>
        <begin position="943"/>
        <end position="1003"/>
    </location>
</feature>
<evidence type="ECO:0000256" key="1">
    <source>
        <dbReference type="ARBA" id="ARBA00022574"/>
    </source>
</evidence>
<proteinExistence type="predicted"/>
<evidence type="ECO:0000256" key="4">
    <source>
        <dbReference type="SAM" id="MobiDB-lite"/>
    </source>
</evidence>
<keyword evidence="6" id="KW-1185">Reference proteome</keyword>
<evidence type="ECO:0000256" key="2">
    <source>
        <dbReference type="ARBA" id="ARBA00022737"/>
    </source>
</evidence>
<sequence>MVAAPIPPPPPRRVSYVLPLPAAPPPVLSLPSLTDSRRGQSSPLYVHTGKNAEDTRHKYVHESESHPRHRLAVQALALDLSTSLDHDGPPGGILYTGGRDGLLCSWELNLPTKRRKRAYGRASADGAEDDDEDAVDSDDEEGARLIQQKPRTMSASSAATTKQNTPGAHLPLQDRWEVDAEAVRLQSSPPKAKFRQCIQSHTDWVNDIVLANYNRTLVSVSSDSLVLAWSPHSDDHHAQVTPTPIGRHADYVRCLATGRDTNWVASAGFDRKIKLWDVGEGRGGPALLELPSPPGSVYSLGTTPSGSLIAAGTPERVVRVWDPRSRKQVSRLGGHSDNIRAVHLSDDGKWLLSASSDSTVKLWSLAAQKCLHTFSHHADSVWSLASQHPSLEVFYSGDRSGNLCKVDFEGAGEPAEGECILLSRDGPEDPSDRIGHEGITQMVVQDDSWVWAASGSSSVKRWRDVPPKARRAGAILRRAEENGDVAVPEDRATDSPVAQENRTSSSPPAMSPSSPERDRPGPHSVSFLEGLTSPLGRTSSSPTPRPTLSLHLGSTPRPSSLRTPRQSLISSTRPPVEQLLSANPTTCCDIPYDSLIPLTLPEDTYFAPAFASRYRDPDAATIYSTVSVVSGSGVASSRPQLVGASSSSYRRPVSLADTAPDATNIAQREYLERESAAEATPLRSAPDDVIEGGYGLVRCELLNDRQHALTQDTEDEIALWDIVRGTCLGVFSRDELQDAAAQRRPSDAGSALAVNGRVGHGYDLLEYVRERTEGEVSIATWCKCDTRTGALAVHLEEARVFDAESYIEECGVGPPEDYPPDHRVSLGKWVLRQLFDGFVEAEMAARVPNSVPPPSALFGTEQRDGAPAFISLAGLPPPPATPLRAKGPRTPGMTIALATPALKKAVLPDLPTAAGTSPRFGNTELAPIPQSPLAQTPMAALATPSGGKTPTLERPEGDYFSLRPAQPEPLSPLNVPLSTPGTGARGNEPSTPTATSPSLPTQQGGTIMGRLRAFGKNSKKASTAPESVPLATPVQHAVPADNRTVEEQQQQAILDTVFAHPLAPCPLIDAPRINYDPDMAIILSEETGDAWSVKYRGLVGTSYEDMPVLEQKAPFWLLNFLLGNRTHVKEPVKVSFVLQPWKGDDHHALPELPNQNARLTANRSLRIRKVCAYVADKLDLRRPSRAPSIVDGGGGASESSTPASSVHASPAMGSALYGGGDVFDPEREIEILVNGEVLPVHVTLATVRHCMWKAGGDVVFQYRSKHEHEVPS</sequence>
<accession>A0A5C5G1N1</accession>
<dbReference type="InterPro" id="IPR015943">
    <property type="entry name" value="WD40/YVTN_repeat-like_dom_sf"/>
</dbReference>
<dbReference type="SUPFAM" id="SSF50978">
    <property type="entry name" value="WD40 repeat-like"/>
    <property type="match status" value="1"/>
</dbReference>
<dbReference type="InterPro" id="IPR036322">
    <property type="entry name" value="WD40_repeat_dom_sf"/>
</dbReference>
<dbReference type="Pfam" id="PF11816">
    <property type="entry name" value="DUF3337"/>
    <property type="match status" value="1"/>
</dbReference>
<feature type="region of interest" description="Disordered" evidence="4">
    <location>
        <begin position="1185"/>
        <end position="1208"/>
    </location>
</feature>
<feature type="compositionally biased region" description="Low complexity" evidence="4">
    <location>
        <begin position="504"/>
        <end position="514"/>
    </location>
</feature>
<dbReference type="InterPro" id="IPR019775">
    <property type="entry name" value="WD40_repeat_CS"/>
</dbReference>
<dbReference type="SMART" id="SM00320">
    <property type="entry name" value="WD40"/>
    <property type="match status" value="7"/>
</dbReference>
<dbReference type="CDD" id="cd00200">
    <property type="entry name" value="WD40"/>
    <property type="match status" value="1"/>
</dbReference>
<dbReference type="AlphaFoldDB" id="A0A5C5G1N1"/>
<dbReference type="OrthoDB" id="2421129at2759"/>
<comment type="caution">
    <text evidence="5">The sequence shown here is derived from an EMBL/GenBank/DDBJ whole genome shotgun (WGS) entry which is preliminary data.</text>
</comment>
<evidence type="ECO:0000313" key="5">
    <source>
        <dbReference type="EMBL" id="TNY21851.1"/>
    </source>
</evidence>
<dbReference type="Gene3D" id="2.130.10.10">
    <property type="entry name" value="YVTN repeat-like/Quinoprotein amine dehydrogenase"/>
    <property type="match status" value="2"/>
</dbReference>
<evidence type="ECO:0000313" key="6">
    <source>
        <dbReference type="Proteomes" id="UP000311382"/>
    </source>
</evidence>
<evidence type="ECO:0000256" key="3">
    <source>
        <dbReference type="PROSITE-ProRule" id="PRU00221"/>
    </source>
</evidence>
<reference evidence="5 6" key="1">
    <citation type="submission" date="2019-03" db="EMBL/GenBank/DDBJ databases">
        <title>Rhodosporidium diobovatum UCD-FST 08-225 genome sequencing, assembly, and annotation.</title>
        <authorList>
            <person name="Fakankun I.U."/>
            <person name="Fristensky B."/>
            <person name="Levin D.B."/>
        </authorList>
    </citation>
    <scope>NUCLEOTIDE SEQUENCE [LARGE SCALE GENOMIC DNA]</scope>
    <source>
        <strain evidence="5 6">UCD-FST 08-225</strain>
    </source>
</reference>
<keyword evidence="1 3" id="KW-0853">WD repeat</keyword>
<feature type="repeat" description="WD" evidence="3">
    <location>
        <begin position="198"/>
        <end position="230"/>
    </location>
</feature>
<feature type="region of interest" description="Disordered" evidence="4">
    <location>
        <begin position="473"/>
        <end position="577"/>
    </location>
</feature>
<dbReference type="PANTHER" id="PTHR19862:SF14">
    <property type="entry name" value="WD REPEAT-CONTAINING PROTEIN 48"/>
    <property type="match status" value="1"/>
</dbReference>
<feature type="compositionally biased region" description="Polar residues" evidence="4">
    <location>
        <begin position="1197"/>
        <end position="1207"/>
    </location>
</feature>
<dbReference type="EMBL" id="SOZI01000036">
    <property type="protein sequence ID" value="TNY21851.1"/>
    <property type="molecule type" value="Genomic_DNA"/>
</dbReference>
<name>A0A5C5G1N1_9BASI</name>
<dbReference type="InterPro" id="IPR021772">
    <property type="entry name" value="WDR48/Bun107"/>
</dbReference>
<dbReference type="PROSITE" id="PS50294">
    <property type="entry name" value="WD_REPEATS_REGION"/>
    <property type="match status" value="2"/>
</dbReference>
<feature type="compositionally biased region" description="Low complexity" evidence="4">
    <location>
        <begin position="530"/>
        <end position="550"/>
    </location>
</feature>
<protein>
    <submittedName>
        <fullName evidence="5">Uncharacterized protein</fullName>
    </submittedName>
</protein>
<dbReference type="GO" id="GO:0000724">
    <property type="term" value="P:double-strand break repair via homologous recombination"/>
    <property type="evidence" value="ECO:0007669"/>
    <property type="project" value="TreeGrafter"/>
</dbReference>
<organism evidence="5 6">
    <name type="scientific">Rhodotorula diobovata</name>
    <dbReference type="NCBI Taxonomy" id="5288"/>
    <lineage>
        <taxon>Eukaryota</taxon>
        <taxon>Fungi</taxon>
        <taxon>Dikarya</taxon>
        <taxon>Basidiomycota</taxon>
        <taxon>Pucciniomycotina</taxon>
        <taxon>Microbotryomycetes</taxon>
        <taxon>Sporidiobolales</taxon>
        <taxon>Sporidiobolaceae</taxon>
        <taxon>Rhodotorula</taxon>
    </lineage>
</organism>
<feature type="compositionally biased region" description="Acidic residues" evidence="4">
    <location>
        <begin position="126"/>
        <end position="141"/>
    </location>
</feature>